<keyword evidence="4" id="KW-1185">Reference proteome</keyword>
<dbReference type="RefSeq" id="WP_277535706.1">
    <property type="nucleotide sequence ID" value="NZ_JAPDIA010000008.1"/>
</dbReference>
<dbReference type="Proteomes" id="UP001153404">
    <property type="component" value="Unassembled WGS sequence"/>
</dbReference>
<evidence type="ECO:0000313" key="4">
    <source>
        <dbReference type="Proteomes" id="UP001153404"/>
    </source>
</evidence>
<comment type="caution">
    <text evidence="3">The sequence shown here is derived from an EMBL/GenBank/DDBJ whole genome shotgun (WGS) entry which is preliminary data.</text>
</comment>
<proteinExistence type="predicted"/>
<evidence type="ECO:0000256" key="1">
    <source>
        <dbReference type="SAM" id="SignalP"/>
    </source>
</evidence>
<dbReference type="Pfam" id="PF07833">
    <property type="entry name" value="Cu_amine_oxidN1"/>
    <property type="match status" value="1"/>
</dbReference>
<reference evidence="3" key="1">
    <citation type="submission" date="2022-10" db="EMBL/GenBank/DDBJ databases">
        <title>Comparative genomic analysis of Cohnella hashimotonis sp. nov., isolated from the International Space Station.</title>
        <authorList>
            <person name="Simpson A."/>
            <person name="Venkateswaran K."/>
        </authorList>
    </citation>
    <scope>NUCLEOTIDE SEQUENCE</scope>
    <source>
        <strain evidence="3">DSM 28161</strain>
    </source>
</reference>
<evidence type="ECO:0000313" key="3">
    <source>
        <dbReference type="EMBL" id="MDG0812402.1"/>
    </source>
</evidence>
<gene>
    <name evidence="3" type="ORF">OMP40_25945</name>
</gene>
<dbReference type="InterPro" id="IPR036582">
    <property type="entry name" value="Mao_N_sf"/>
</dbReference>
<dbReference type="AlphaFoldDB" id="A0A9X4KWY1"/>
<feature type="signal peptide" evidence="1">
    <location>
        <begin position="1"/>
        <end position="23"/>
    </location>
</feature>
<accession>A0A9X4KWY1</accession>
<evidence type="ECO:0000259" key="2">
    <source>
        <dbReference type="Pfam" id="PF07833"/>
    </source>
</evidence>
<keyword evidence="1" id="KW-0732">Signal</keyword>
<name>A0A9X4KWY1_9BACL</name>
<dbReference type="EMBL" id="JAPDIA010000008">
    <property type="protein sequence ID" value="MDG0812402.1"/>
    <property type="molecule type" value="Genomic_DNA"/>
</dbReference>
<organism evidence="3 4">
    <name type="scientific">Cohnella rhizosphaerae</name>
    <dbReference type="NCBI Taxonomy" id="1457232"/>
    <lineage>
        <taxon>Bacteria</taxon>
        <taxon>Bacillati</taxon>
        <taxon>Bacillota</taxon>
        <taxon>Bacilli</taxon>
        <taxon>Bacillales</taxon>
        <taxon>Paenibacillaceae</taxon>
        <taxon>Cohnella</taxon>
    </lineage>
</organism>
<sequence>MKKQKWIILATAAGLLATTGASAAGLIEKVTGQLRGDISVTVNGEQTELHPVYIDGKAYIPVRDAAEAFGYGIAWNQKQLDLTSKQTPPAEEAGYITTSGVVASATANADGGVRLEVLGTGQNPWIVLTADAKTTIAGADGKKLAAGDLKAGMHVIAEYGPIVAKSYPGQSHAASVNVTAERLVKEQAVYTVEKADGGWRIQFSELKDGVETPALTLQSGKETRLVDKEGRAADWTQIKPGTPVRAYYGPTITEGQVAALDTVVVLERQPTAEQIAAYREIAWKLVPAEQLPHLLTKKEEAQVAVIEPDSAGIMPADEAAKKRIEAIKAAGGKLIAVYYSTDQDALIGPLTIVFDPETEKLLGYFIRR</sequence>
<dbReference type="InterPro" id="IPR012854">
    <property type="entry name" value="Cu_amine_oxidase-like_N"/>
</dbReference>
<feature type="chain" id="PRO_5040995315" evidence="1">
    <location>
        <begin position="24"/>
        <end position="368"/>
    </location>
</feature>
<protein>
    <submittedName>
        <fullName evidence="3">Copper amine oxidase N-terminal domain-containing protein</fullName>
    </submittedName>
</protein>
<dbReference type="SUPFAM" id="SSF55383">
    <property type="entry name" value="Copper amine oxidase, domain N"/>
    <property type="match status" value="1"/>
</dbReference>
<feature type="domain" description="Copper amine oxidase-like N-terminal" evidence="2">
    <location>
        <begin position="42"/>
        <end position="80"/>
    </location>
</feature>